<dbReference type="InterPro" id="IPR004827">
    <property type="entry name" value="bZIP"/>
</dbReference>
<dbReference type="Gene3D" id="1.20.5.170">
    <property type="match status" value="1"/>
</dbReference>
<dbReference type="PANTHER" id="PTHR11462">
    <property type="entry name" value="JUN TRANSCRIPTION FACTOR-RELATED"/>
    <property type="match status" value="1"/>
</dbReference>
<evidence type="ECO:0000256" key="4">
    <source>
        <dbReference type="SAM" id="Coils"/>
    </source>
</evidence>
<dbReference type="InterPro" id="IPR050946">
    <property type="entry name" value="AP-1_TF_bZIP"/>
</dbReference>
<evidence type="ECO:0000313" key="8">
    <source>
        <dbReference type="Proteomes" id="UP001642501"/>
    </source>
</evidence>
<keyword evidence="8" id="KW-1185">Reference proteome</keyword>
<evidence type="ECO:0000256" key="1">
    <source>
        <dbReference type="ARBA" id="ARBA00023015"/>
    </source>
</evidence>
<protein>
    <recommendedName>
        <fullName evidence="6">BZIP domain-containing protein</fullName>
    </recommendedName>
</protein>
<dbReference type="PROSITE" id="PS00036">
    <property type="entry name" value="BZIP_BASIC"/>
    <property type="match status" value="1"/>
</dbReference>
<accession>A0ABP0DXQ1</accession>
<dbReference type="SMART" id="SM00338">
    <property type="entry name" value="BRLZ"/>
    <property type="match status" value="1"/>
</dbReference>
<evidence type="ECO:0000259" key="6">
    <source>
        <dbReference type="PROSITE" id="PS50217"/>
    </source>
</evidence>
<evidence type="ECO:0000256" key="2">
    <source>
        <dbReference type="ARBA" id="ARBA00023125"/>
    </source>
</evidence>
<dbReference type="InterPro" id="IPR046347">
    <property type="entry name" value="bZIP_sf"/>
</dbReference>
<reference evidence="7 8" key="1">
    <citation type="submission" date="2024-01" db="EMBL/GenBank/DDBJ databases">
        <authorList>
            <person name="Allen C."/>
            <person name="Tagirdzhanova G."/>
        </authorList>
    </citation>
    <scope>NUCLEOTIDE SEQUENCE [LARGE SCALE GENOMIC DNA]</scope>
    <source>
        <strain evidence="7 8">CBS 573.63</strain>
    </source>
</reference>
<evidence type="ECO:0000256" key="3">
    <source>
        <dbReference type="ARBA" id="ARBA00023163"/>
    </source>
</evidence>
<dbReference type="Pfam" id="PF07716">
    <property type="entry name" value="bZIP_2"/>
    <property type="match status" value="1"/>
</dbReference>
<dbReference type="EMBL" id="CAWUOM010000104">
    <property type="protein sequence ID" value="CAK7272321.1"/>
    <property type="molecule type" value="Genomic_DNA"/>
</dbReference>
<feature type="domain" description="BZIP" evidence="6">
    <location>
        <begin position="154"/>
        <end position="211"/>
    </location>
</feature>
<feature type="region of interest" description="Disordered" evidence="5">
    <location>
        <begin position="124"/>
        <end position="151"/>
    </location>
</feature>
<feature type="coiled-coil region" evidence="4">
    <location>
        <begin position="166"/>
        <end position="200"/>
    </location>
</feature>
<keyword evidence="4" id="KW-0175">Coiled coil</keyword>
<evidence type="ECO:0000256" key="5">
    <source>
        <dbReference type="SAM" id="MobiDB-lite"/>
    </source>
</evidence>
<dbReference type="SUPFAM" id="SSF57959">
    <property type="entry name" value="Leucine zipper domain"/>
    <property type="match status" value="1"/>
</dbReference>
<name>A0ABP0DXQ1_9PEZI</name>
<organism evidence="7 8">
    <name type="scientific">Sporothrix epigloea</name>
    <dbReference type="NCBI Taxonomy" id="1892477"/>
    <lineage>
        <taxon>Eukaryota</taxon>
        <taxon>Fungi</taxon>
        <taxon>Dikarya</taxon>
        <taxon>Ascomycota</taxon>
        <taxon>Pezizomycotina</taxon>
        <taxon>Sordariomycetes</taxon>
        <taxon>Sordariomycetidae</taxon>
        <taxon>Ophiostomatales</taxon>
        <taxon>Ophiostomataceae</taxon>
        <taxon>Sporothrix</taxon>
    </lineage>
</organism>
<gene>
    <name evidence="7" type="ORF">SEPCBS57363_005073</name>
</gene>
<evidence type="ECO:0000313" key="7">
    <source>
        <dbReference type="EMBL" id="CAK7272321.1"/>
    </source>
</evidence>
<dbReference type="Proteomes" id="UP001642501">
    <property type="component" value="Unassembled WGS sequence"/>
</dbReference>
<keyword evidence="3" id="KW-0804">Transcription</keyword>
<sequence length="227" mass="24185">MPLADPITFPASIEAPTQQCSSTLSSADATLTSSIATQSLTPPFSLSPDHSSAASLDGNVDDSNNSLQFMPFLDLPSLSASTPTIATTTTASSVAMASSAPANTATTGGDVVAGLTLTGSGIYKQTGPGGARVKRASPTDVGDENDNDPDLLLKRQRNSLAARKYRQKKLDRISELEIEVGQLQGERDALRIQLARQEVETATLRNLLMARERDRDDGPSTKRRRRR</sequence>
<comment type="caution">
    <text evidence="7">The sequence shown here is derived from an EMBL/GenBank/DDBJ whole genome shotgun (WGS) entry which is preliminary data.</text>
</comment>
<keyword evidence="2" id="KW-0238">DNA-binding</keyword>
<keyword evidence="1" id="KW-0805">Transcription regulation</keyword>
<dbReference type="CDD" id="cd12193">
    <property type="entry name" value="bZIP_GCN4"/>
    <property type="match status" value="1"/>
</dbReference>
<proteinExistence type="predicted"/>
<dbReference type="PROSITE" id="PS50217">
    <property type="entry name" value="BZIP"/>
    <property type="match status" value="1"/>
</dbReference>
<dbReference type="PANTHER" id="PTHR11462:SF35">
    <property type="entry name" value="TRANSCRIPTION FACTOR JRA"/>
    <property type="match status" value="1"/>
</dbReference>